<sequence>MPLIPYVIEKSGREERAMDIYSRLLKDRIVLLGSGVNDEVANSLVAQLLFLQSDDPKADIHLYINSPGGSVTAGMAIYDTMQFVTCDVATYCIGQAASMGAVLLAAGAAGKRHALPNARIMIHQPSAGMEGTAEDIMIHATEYRKTKEKLNRILAEHTGQTMDQIEKHTDRDHFMSAPEAQEYRIIDRVISKMGGQ</sequence>
<dbReference type="GO" id="GO:0004252">
    <property type="term" value="F:serine-type endopeptidase activity"/>
    <property type="evidence" value="ECO:0007669"/>
    <property type="project" value="UniProtKB-UniRule"/>
</dbReference>
<evidence type="ECO:0000256" key="5">
    <source>
        <dbReference type="ARBA" id="ARBA00022825"/>
    </source>
</evidence>
<dbReference type="PROSITE" id="PS00381">
    <property type="entry name" value="CLP_PROTEASE_SER"/>
    <property type="match status" value="1"/>
</dbReference>
<dbReference type="InterPro" id="IPR029045">
    <property type="entry name" value="ClpP/crotonase-like_dom_sf"/>
</dbReference>
<dbReference type="InterPro" id="IPR018215">
    <property type="entry name" value="ClpP_Ser_AS"/>
</dbReference>
<comment type="function">
    <text evidence="7 11">Cleaves peptides in various proteins in a process that requires ATP hydrolysis. Has a chymotrypsin-like activity. Plays a major role in the degradation of misfolded proteins.</text>
</comment>
<evidence type="ECO:0000256" key="8">
    <source>
        <dbReference type="PROSITE-ProRule" id="PRU10085"/>
    </source>
</evidence>
<evidence type="ECO:0000256" key="10">
    <source>
        <dbReference type="RuleBase" id="RU000549"/>
    </source>
</evidence>
<dbReference type="OrthoDB" id="9802800at2"/>
<keyword evidence="3 7" id="KW-0645">Protease</keyword>
<keyword evidence="2 7" id="KW-0963">Cytoplasm</keyword>
<evidence type="ECO:0000313" key="13">
    <source>
        <dbReference type="EMBL" id="QDT71901.1"/>
    </source>
</evidence>
<dbReference type="CDD" id="cd07017">
    <property type="entry name" value="S14_ClpP_2"/>
    <property type="match status" value="1"/>
</dbReference>
<evidence type="ECO:0000256" key="2">
    <source>
        <dbReference type="ARBA" id="ARBA00022490"/>
    </source>
</evidence>
<dbReference type="Gene3D" id="3.90.226.10">
    <property type="entry name" value="2-enoyl-CoA Hydratase, Chain A, domain 1"/>
    <property type="match status" value="1"/>
</dbReference>
<dbReference type="GO" id="GO:0051117">
    <property type="term" value="F:ATPase binding"/>
    <property type="evidence" value="ECO:0007669"/>
    <property type="project" value="TreeGrafter"/>
</dbReference>
<dbReference type="GO" id="GO:0009368">
    <property type="term" value="C:endopeptidase Clp complex"/>
    <property type="evidence" value="ECO:0007669"/>
    <property type="project" value="TreeGrafter"/>
</dbReference>
<comment type="subcellular location">
    <subcellularLocation>
        <location evidence="7">Cytoplasm</location>
    </subcellularLocation>
</comment>
<keyword evidence="14" id="KW-1185">Reference proteome</keyword>
<dbReference type="KEGG" id="llh:I41_10630"/>
<dbReference type="RefSeq" id="WP_145431517.1">
    <property type="nucleotide sequence ID" value="NZ_CP036339.1"/>
</dbReference>
<keyword evidence="4 7" id="KW-0378">Hydrolase</keyword>
<protein>
    <recommendedName>
        <fullName evidence="7 12">ATP-dependent Clp protease proteolytic subunit</fullName>
        <ecNumber evidence="7 10">3.4.21.92</ecNumber>
    </recommendedName>
    <alternativeName>
        <fullName evidence="7">Endopeptidase Clp</fullName>
    </alternativeName>
</protein>
<dbReference type="InterPro" id="IPR033135">
    <property type="entry name" value="ClpP_His_AS"/>
</dbReference>
<accession>A0A517TU30</accession>
<dbReference type="InterPro" id="IPR001907">
    <property type="entry name" value="ClpP"/>
</dbReference>
<dbReference type="FunFam" id="3.90.226.10:FF:000001">
    <property type="entry name" value="ATP-dependent Clp protease proteolytic subunit"/>
    <property type="match status" value="1"/>
</dbReference>
<dbReference type="Proteomes" id="UP000317909">
    <property type="component" value="Chromosome"/>
</dbReference>
<evidence type="ECO:0000256" key="9">
    <source>
        <dbReference type="PROSITE-ProRule" id="PRU10086"/>
    </source>
</evidence>
<evidence type="ECO:0000256" key="6">
    <source>
        <dbReference type="ARBA" id="ARBA00034021"/>
    </source>
</evidence>
<dbReference type="PANTHER" id="PTHR10381">
    <property type="entry name" value="ATP-DEPENDENT CLP PROTEASE PROTEOLYTIC SUBUNIT"/>
    <property type="match status" value="1"/>
</dbReference>
<dbReference type="AlphaFoldDB" id="A0A517TU30"/>
<evidence type="ECO:0000256" key="12">
    <source>
        <dbReference type="RuleBase" id="RU003567"/>
    </source>
</evidence>
<dbReference type="PANTHER" id="PTHR10381:SF70">
    <property type="entry name" value="ATP-DEPENDENT CLP PROTEASE PROTEOLYTIC SUBUNIT"/>
    <property type="match status" value="1"/>
</dbReference>
<dbReference type="GO" id="GO:0005737">
    <property type="term" value="C:cytoplasm"/>
    <property type="evidence" value="ECO:0007669"/>
    <property type="project" value="UniProtKB-SubCell"/>
</dbReference>
<comment type="subunit">
    <text evidence="7">Fourteen ClpP subunits assemble into 2 heptameric rings which stack back to back to give a disk-like structure with a central cavity, resembling the structure of eukaryotic proteasomes.</text>
</comment>
<dbReference type="NCBIfam" id="NF001368">
    <property type="entry name" value="PRK00277.1"/>
    <property type="match status" value="1"/>
</dbReference>
<dbReference type="GO" id="GO:0006515">
    <property type="term" value="P:protein quality control for misfolded or incompletely synthesized proteins"/>
    <property type="evidence" value="ECO:0007669"/>
    <property type="project" value="TreeGrafter"/>
</dbReference>
<dbReference type="InterPro" id="IPR023562">
    <property type="entry name" value="ClpP/TepA"/>
</dbReference>
<dbReference type="PROSITE" id="PS00382">
    <property type="entry name" value="CLP_PROTEASE_HIS"/>
    <property type="match status" value="1"/>
</dbReference>
<dbReference type="EC" id="3.4.21.92" evidence="7 10"/>
<reference evidence="13 14" key="1">
    <citation type="submission" date="2019-02" db="EMBL/GenBank/DDBJ databases">
        <title>Deep-cultivation of Planctomycetes and their phenomic and genomic characterization uncovers novel biology.</title>
        <authorList>
            <person name="Wiegand S."/>
            <person name="Jogler M."/>
            <person name="Boedeker C."/>
            <person name="Pinto D."/>
            <person name="Vollmers J."/>
            <person name="Rivas-Marin E."/>
            <person name="Kohn T."/>
            <person name="Peeters S.H."/>
            <person name="Heuer A."/>
            <person name="Rast P."/>
            <person name="Oberbeckmann S."/>
            <person name="Bunk B."/>
            <person name="Jeske O."/>
            <person name="Meyerdierks A."/>
            <person name="Storesund J.E."/>
            <person name="Kallscheuer N."/>
            <person name="Luecker S."/>
            <person name="Lage O.M."/>
            <person name="Pohl T."/>
            <person name="Merkel B.J."/>
            <person name="Hornburger P."/>
            <person name="Mueller R.-W."/>
            <person name="Bruemmer F."/>
            <person name="Labrenz M."/>
            <person name="Spormann A.M."/>
            <person name="Op den Camp H."/>
            <person name="Overmann J."/>
            <person name="Amann R."/>
            <person name="Jetten M.S.M."/>
            <person name="Mascher T."/>
            <person name="Medema M.H."/>
            <person name="Devos D.P."/>
            <person name="Kaster A.-K."/>
            <person name="Ovreas L."/>
            <person name="Rohde M."/>
            <person name="Galperin M.Y."/>
            <person name="Jogler C."/>
        </authorList>
    </citation>
    <scope>NUCLEOTIDE SEQUENCE [LARGE SCALE GENOMIC DNA]</scope>
    <source>
        <strain evidence="13 14">I41</strain>
    </source>
</reference>
<dbReference type="Pfam" id="PF00574">
    <property type="entry name" value="CLP_protease"/>
    <property type="match status" value="1"/>
</dbReference>
<dbReference type="GO" id="GO:0004176">
    <property type="term" value="F:ATP-dependent peptidase activity"/>
    <property type="evidence" value="ECO:0007669"/>
    <property type="project" value="InterPro"/>
</dbReference>
<dbReference type="EMBL" id="CP036339">
    <property type="protein sequence ID" value="QDT71901.1"/>
    <property type="molecule type" value="Genomic_DNA"/>
</dbReference>
<organism evidence="13 14">
    <name type="scientific">Lacipirellula limnantheis</name>
    <dbReference type="NCBI Taxonomy" id="2528024"/>
    <lineage>
        <taxon>Bacteria</taxon>
        <taxon>Pseudomonadati</taxon>
        <taxon>Planctomycetota</taxon>
        <taxon>Planctomycetia</taxon>
        <taxon>Pirellulales</taxon>
        <taxon>Lacipirellulaceae</taxon>
        <taxon>Lacipirellula</taxon>
    </lineage>
</organism>
<evidence type="ECO:0000256" key="4">
    <source>
        <dbReference type="ARBA" id="ARBA00022801"/>
    </source>
</evidence>
<feature type="active site" description="Nucleophile" evidence="7">
    <location>
        <position position="98"/>
    </location>
</feature>
<dbReference type="HAMAP" id="MF_00444">
    <property type="entry name" value="ClpP"/>
    <property type="match status" value="1"/>
</dbReference>
<dbReference type="NCBIfam" id="NF009205">
    <property type="entry name" value="PRK12553.1"/>
    <property type="match status" value="1"/>
</dbReference>
<keyword evidence="5 7" id="KW-0720">Serine protease</keyword>
<comment type="catalytic activity">
    <reaction evidence="6 7 9">
        <text>Hydrolysis of proteins to small peptides in the presence of ATP and magnesium. alpha-casein is the usual test substrate. In the absence of ATP, only oligopeptides shorter than five residues are hydrolyzed (such as succinyl-Leu-Tyr-|-NHMec, and Leu-Tyr-Leu-|-Tyr-Trp, in which cleavage of the -Tyr-|-Leu- and -Tyr-|-Trp bonds also occurs).</text>
        <dbReference type="EC" id="3.4.21.92"/>
    </reaction>
</comment>
<gene>
    <name evidence="13" type="primary">clpP_2</name>
    <name evidence="7" type="synonym">clpP</name>
    <name evidence="13" type="ORF">I41_10630</name>
</gene>
<proteinExistence type="inferred from homology"/>
<dbReference type="PRINTS" id="PR00127">
    <property type="entry name" value="CLPPROTEASEP"/>
</dbReference>
<comment type="similarity">
    <text evidence="1 7 12">Belongs to the peptidase S14 family.</text>
</comment>
<evidence type="ECO:0000256" key="7">
    <source>
        <dbReference type="HAMAP-Rule" id="MF_00444"/>
    </source>
</evidence>
<evidence type="ECO:0000256" key="1">
    <source>
        <dbReference type="ARBA" id="ARBA00007039"/>
    </source>
</evidence>
<feature type="active site" evidence="7 9">
    <location>
        <position position="123"/>
    </location>
</feature>
<evidence type="ECO:0000313" key="14">
    <source>
        <dbReference type="Proteomes" id="UP000317909"/>
    </source>
</evidence>
<name>A0A517TU30_9BACT</name>
<evidence type="ECO:0000256" key="3">
    <source>
        <dbReference type="ARBA" id="ARBA00022670"/>
    </source>
</evidence>
<evidence type="ECO:0000256" key="11">
    <source>
        <dbReference type="RuleBase" id="RU000550"/>
    </source>
</evidence>
<dbReference type="SUPFAM" id="SSF52096">
    <property type="entry name" value="ClpP/crotonase"/>
    <property type="match status" value="1"/>
</dbReference>
<feature type="active site" evidence="8">
    <location>
        <position position="98"/>
    </location>
</feature>